<keyword evidence="1" id="KW-1133">Transmembrane helix</keyword>
<evidence type="ECO:0000256" key="1">
    <source>
        <dbReference type="SAM" id="Phobius"/>
    </source>
</evidence>
<comment type="caution">
    <text evidence="2">The sequence shown here is derived from an EMBL/GenBank/DDBJ whole genome shotgun (WGS) entry which is preliminary data.</text>
</comment>
<sequence length="266" mass="29084">MLICPKCNFQQESGKFCGACGEQVIESDEGQTQSPQQEVRAGFEQAATATAIQPSASAIKSGVSHYWSYFLNLLKNPTHAFASTEKHFVSGLITLGLFAIIYAFSLYFLASTIARSLGGFFSVTIPFFDLTSRLIFGVILSFAITFGSAFAMTKLAKNQESFKTLLTQYGSIIVPFTALNVVAMLGGIIGSIELTIVPLILSMIFAFVFIPVLFVYEKASKVNPNGQKIYLSLATVVLITIISYILGELLFSSIIEDVERILYRVL</sequence>
<organism evidence="2 3">
    <name type="scientific">Oceanobacillus polygoni</name>
    <dbReference type="NCBI Taxonomy" id="1235259"/>
    <lineage>
        <taxon>Bacteria</taxon>
        <taxon>Bacillati</taxon>
        <taxon>Bacillota</taxon>
        <taxon>Bacilli</taxon>
        <taxon>Bacillales</taxon>
        <taxon>Bacillaceae</taxon>
        <taxon>Oceanobacillus</taxon>
    </lineage>
</organism>
<evidence type="ECO:0000313" key="2">
    <source>
        <dbReference type="EMBL" id="MBP2077040.1"/>
    </source>
</evidence>
<keyword evidence="1" id="KW-0812">Transmembrane</keyword>
<reference evidence="2" key="1">
    <citation type="submission" date="2021-03" db="EMBL/GenBank/DDBJ databases">
        <title>Genomic Encyclopedia of Type Strains, Phase IV (KMG-IV): sequencing the most valuable type-strain genomes for metagenomic binning, comparative biology and taxonomic classification.</title>
        <authorList>
            <person name="Goeker M."/>
        </authorList>
    </citation>
    <scope>NUCLEOTIDE SEQUENCE</scope>
    <source>
        <strain evidence="2">DSM 107338</strain>
    </source>
</reference>
<feature type="transmembrane region" description="Helical" evidence="1">
    <location>
        <begin position="228"/>
        <end position="246"/>
    </location>
</feature>
<dbReference type="EMBL" id="JAGGMB010000003">
    <property type="protein sequence ID" value="MBP2077040.1"/>
    <property type="molecule type" value="Genomic_DNA"/>
</dbReference>
<proteinExistence type="predicted"/>
<dbReference type="Proteomes" id="UP001138793">
    <property type="component" value="Unassembled WGS sequence"/>
</dbReference>
<dbReference type="RefSeq" id="WP_149472923.1">
    <property type="nucleotide sequence ID" value="NZ_JAGGMB010000003.1"/>
</dbReference>
<gene>
    <name evidence="2" type="ORF">J2Z64_001271</name>
</gene>
<feature type="transmembrane region" description="Helical" evidence="1">
    <location>
        <begin position="88"/>
        <end position="110"/>
    </location>
</feature>
<keyword evidence="3" id="KW-1185">Reference proteome</keyword>
<evidence type="ECO:0000313" key="3">
    <source>
        <dbReference type="Proteomes" id="UP001138793"/>
    </source>
</evidence>
<protein>
    <submittedName>
        <fullName evidence="2">Glucan phosphoethanolaminetransferase (Alkaline phosphatase superfamily)</fullName>
    </submittedName>
</protein>
<feature type="transmembrane region" description="Helical" evidence="1">
    <location>
        <begin position="172"/>
        <end position="190"/>
    </location>
</feature>
<accession>A0A9X0YQG6</accession>
<keyword evidence="1" id="KW-0472">Membrane</keyword>
<name>A0A9X0YQG6_9BACI</name>
<feature type="transmembrane region" description="Helical" evidence="1">
    <location>
        <begin position="130"/>
        <end position="151"/>
    </location>
</feature>
<feature type="transmembrane region" description="Helical" evidence="1">
    <location>
        <begin position="196"/>
        <end position="216"/>
    </location>
</feature>
<dbReference type="OrthoDB" id="2448863at2"/>
<dbReference type="AlphaFoldDB" id="A0A9X0YQG6"/>